<feature type="region of interest" description="Disordered" evidence="7">
    <location>
        <begin position="190"/>
        <end position="209"/>
    </location>
</feature>
<feature type="compositionally biased region" description="Basic residues" evidence="7">
    <location>
        <begin position="200"/>
        <end position="209"/>
    </location>
</feature>
<reference evidence="8 9" key="1">
    <citation type="journal article" date="2023" name="G3 (Bethesda)">
        <title>A chromosome-length genome assembly and annotation of blackberry (Rubus argutus, cv. 'Hillquist').</title>
        <authorList>
            <person name="Bruna T."/>
            <person name="Aryal R."/>
            <person name="Dudchenko O."/>
            <person name="Sargent D.J."/>
            <person name="Mead D."/>
            <person name="Buti M."/>
            <person name="Cavallini A."/>
            <person name="Hytonen T."/>
            <person name="Andres J."/>
            <person name="Pham M."/>
            <person name="Weisz D."/>
            <person name="Mascagni F."/>
            <person name="Usai G."/>
            <person name="Natali L."/>
            <person name="Bassil N."/>
            <person name="Fernandez G.E."/>
            <person name="Lomsadze A."/>
            <person name="Armour M."/>
            <person name="Olukolu B."/>
            <person name="Poorten T."/>
            <person name="Britton C."/>
            <person name="Davik J."/>
            <person name="Ashrafi H."/>
            <person name="Aiden E.L."/>
            <person name="Borodovsky M."/>
            <person name="Worthington M."/>
        </authorList>
    </citation>
    <scope>NUCLEOTIDE SEQUENCE [LARGE SCALE GENOMIC DNA]</scope>
    <source>
        <strain evidence="8">PI 553951</strain>
    </source>
</reference>
<evidence type="ECO:0000313" key="8">
    <source>
        <dbReference type="EMBL" id="KAK9942356.1"/>
    </source>
</evidence>
<proteinExistence type="inferred from homology"/>
<comment type="caution">
    <text evidence="8">The sequence shown here is derived from an EMBL/GenBank/DDBJ whole genome shotgun (WGS) entry which is preliminary data.</text>
</comment>
<sequence>MGGNKRELIHKSWKSLLKEICRRHDDWMSYKEACEDDPELKSFDANLQNRTTNPRHWLYVGCLPAATAIGATIAPTIAGHVWALSLIEQYEKRLENEKDILHTMHNASVFAIKELADVKFLIDKVVKEIDTFLFRPAPNSAIEGQVETVFKNIKTQLDVFLKKIEDLENKETNCSSEILSARDKVVRSMNEGALSPNHLERKRKIEKRR</sequence>
<protein>
    <submittedName>
        <fullName evidence="8">Uncharacterized protein</fullName>
    </submittedName>
</protein>
<accession>A0AAW1Y1L2</accession>
<organism evidence="8 9">
    <name type="scientific">Rubus argutus</name>
    <name type="common">Southern blackberry</name>
    <dbReference type="NCBI Taxonomy" id="59490"/>
    <lineage>
        <taxon>Eukaryota</taxon>
        <taxon>Viridiplantae</taxon>
        <taxon>Streptophyta</taxon>
        <taxon>Embryophyta</taxon>
        <taxon>Tracheophyta</taxon>
        <taxon>Spermatophyta</taxon>
        <taxon>Magnoliopsida</taxon>
        <taxon>eudicotyledons</taxon>
        <taxon>Gunneridae</taxon>
        <taxon>Pentapetalae</taxon>
        <taxon>rosids</taxon>
        <taxon>fabids</taxon>
        <taxon>Rosales</taxon>
        <taxon>Rosaceae</taxon>
        <taxon>Rosoideae</taxon>
        <taxon>Rosoideae incertae sedis</taxon>
        <taxon>Rubus</taxon>
    </lineage>
</organism>
<comment type="similarity">
    <text evidence="2">Belongs to the UPF0496 family.</text>
</comment>
<dbReference type="EMBL" id="JBEDUW010000002">
    <property type="protein sequence ID" value="KAK9942356.1"/>
    <property type="molecule type" value="Genomic_DNA"/>
</dbReference>
<dbReference type="AlphaFoldDB" id="A0AAW1Y1L2"/>
<evidence type="ECO:0000256" key="5">
    <source>
        <dbReference type="ARBA" id="ARBA00023136"/>
    </source>
</evidence>
<dbReference type="Proteomes" id="UP001457282">
    <property type="component" value="Unassembled WGS sequence"/>
</dbReference>
<evidence type="ECO:0000256" key="1">
    <source>
        <dbReference type="ARBA" id="ARBA00004370"/>
    </source>
</evidence>
<keyword evidence="6" id="KW-0175">Coiled coil</keyword>
<keyword evidence="3" id="KW-0812">Transmembrane</keyword>
<evidence type="ECO:0000256" key="6">
    <source>
        <dbReference type="SAM" id="Coils"/>
    </source>
</evidence>
<dbReference type="InterPro" id="IPR007749">
    <property type="entry name" value="DUF677"/>
</dbReference>
<keyword evidence="5" id="KW-0472">Membrane</keyword>
<dbReference type="Pfam" id="PF05055">
    <property type="entry name" value="DUF677"/>
    <property type="match status" value="1"/>
</dbReference>
<keyword evidence="9" id="KW-1185">Reference proteome</keyword>
<gene>
    <name evidence="8" type="ORF">M0R45_008026</name>
</gene>
<evidence type="ECO:0000256" key="4">
    <source>
        <dbReference type="ARBA" id="ARBA00022989"/>
    </source>
</evidence>
<evidence type="ECO:0000256" key="2">
    <source>
        <dbReference type="ARBA" id="ARBA00009074"/>
    </source>
</evidence>
<name>A0AAW1Y1L2_RUBAR</name>
<evidence type="ECO:0000313" key="9">
    <source>
        <dbReference type="Proteomes" id="UP001457282"/>
    </source>
</evidence>
<feature type="coiled-coil region" evidence="6">
    <location>
        <begin position="150"/>
        <end position="184"/>
    </location>
</feature>
<evidence type="ECO:0000256" key="7">
    <source>
        <dbReference type="SAM" id="MobiDB-lite"/>
    </source>
</evidence>
<keyword evidence="4" id="KW-1133">Transmembrane helix</keyword>
<dbReference type="GO" id="GO:0016020">
    <property type="term" value="C:membrane"/>
    <property type="evidence" value="ECO:0007669"/>
    <property type="project" value="UniProtKB-SubCell"/>
</dbReference>
<evidence type="ECO:0000256" key="3">
    <source>
        <dbReference type="ARBA" id="ARBA00022692"/>
    </source>
</evidence>
<comment type="subcellular location">
    <subcellularLocation>
        <location evidence="1">Membrane</location>
    </subcellularLocation>
</comment>